<name>A0A1C1CXA2_9EURO</name>
<gene>
    <name evidence="3" type="ORF">CLCR_11020</name>
</gene>
<evidence type="ECO:0000256" key="1">
    <source>
        <dbReference type="SAM" id="MobiDB-lite"/>
    </source>
</evidence>
<evidence type="ECO:0000313" key="4">
    <source>
        <dbReference type="Proteomes" id="UP000094526"/>
    </source>
</evidence>
<feature type="transmembrane region" description="Helical" evidence="2">
    <location>
        <begin position="72"/>
        <end position="99"/>
    </location>
</feature>
<organism evidence="3 4">
    <name type="scientific">Cladophialophora carrionii</name>
    <dbReference type="NCBI Taxonomy" id="86049"/>
    <lineage>
        <taxon>Eukaryota</taxon>
        <taxon>Fungi</taxon>
        <taxon>Dikarya</taxon>
        <taxon>Ascomycota</taxon>
        <taxon>Pezizomycotina</taxon>
        <taxon>Eurotiomycetes</taxon>
        <taxon>Chaetothyriomycetidae</taxon>
        <taxon>Chaetothyriales</taxon>
        <taxon>Herpotrichiellaceae</taxon>
        <taxon>Cladophialophora</taxon>
    </lineage>
</organism>
<evidence type="ECO:0008006" key="5">
    <source>
        <dbReference type="Google" id="ProtNLM"/>
    </source>
</evidence>
<dbReference type="Proteomes" id="UP000094526">
    <property type="component" value="Unassembled WGS sequence"/>
</dbReference>
<dbReference type="OrthoDB" id="10552899at2759"/>
<keyword evidence="2" id="KW-0472">Membrane</keyword>
<accession>A0A1C1CXA2</accession>
<comment type="caution">
    <text evidence="3">The sequence shown here is derived from an EMBL/GenBank/DDBJ whole genome shotgun (WGS) entry which is preliminary data.</text>
</comment>
<evidence type="ECO:0000313" key="3">
    <source>
        <dbReference type="EMBL" id="OCT53164.1"/>
    </source>
</evidence>
<dbReference type="EMBL" id="LGRB01000008">
    <property type="protein sequence ID" value="OCT53164.1"/>
    <property type="molecule type" value="Genomic_DNA"/>
</dbReference>
<sequence length="124" mass="13460">MHNLGKILELGVFSRTEASNSDRPAPLSSTAGRSIDFHEDAVPRETQPSPAPLPPFPKNDATRKKQDAKQNVVYLAIALVGGVLLVAKPALILFALMLMGYGKLHHVKSHEKSHGSSQEEQTEP</sequence>
<keyword evidence="2" id="KW-0812">Transmembrane</keyword>
<reference evidence="4" key="1">
    <citation type="submission" date="2015-07" db="EMBL/GenBank/DDBJ databases">
        <authorList>
            <person name="Teixeira M.M."/>
            <person name="Souza R.C."/>
            <person name="Almeida L.G."/>
            <person name="Vicente V.A."/>
            <person name="de Hoog S."/>
            <person name="Bocca A.L."/>
            <person name="de Almeida S.R."/>
            <person name="Vasconcelos A.T."/>
            <person name="Felipe M.S."/>
        </authorList>
    </citation>
    <scope>NUCLEOTIDE SEQUENCE [LARGE SCALE GENOMIC DNA]</scope>
    <source>
        <strain evidence="4">KSF</strain>
    </source>
</reference>
<keyword evidence="2" id="KW-1133">Transmembrane helix</keyword>
<feature type="compositionally biased region" description="Polar residues" evidence="1">
    <location>
        <begin position="17"/>
        <end position="32"/>
    </location>
</feature>
<dbReference type="AlphaFoldDB" id="A0A1C1CXA2"/>
<keyword evidence="4" id="KW-1185">Reference proteome</keyword>
<feature type="region of interest" description="Disordered" evidence="1">
    <location>
        <begin position="17"/>
        <end position="65"/>
    </location>
</feature>
<protein>
    <recommendedName>
        <fullName evidence="5">Transmembrane protein</fullName>
    </recommendedName>
</protein>
<evidence type="ECO:0000256" key="2">
    <source>
        <dbReference type="SAM" id="Phobius"/>
    </source>
</evidence>
<dbReference type="VEuPathDB" id="FungiDB:CLCR_11020"/>
<proteinExistence type="predicted"/>